<comment type="caution">
    <text evidence="2">The sequence shown here is derived from an EMBL/GenBank/DDBJ whole genome shotgun (WGS) entry which is preliminary data.</text>
</comment>
<accession>A0A445E7C7</accession>
<evidence type="ECO:0000256" key="1">
    <source>
        <dbReference type="SAM" id="MobiDB-lite"/>
    </source>
</evidence>
<dbReference type="PANTHER" id="PTHR37201:SF1">
    <property type="entry name" value="WD REPEAT PROTEIN"/>
    <property type="match status" value="1"/>
</dbReference>
<name>A0A445E7C7_ARAHY</name>
<organism evidence="2 3">
    <name type="scientific">Arachis hypogaea</name>
    <name type="common">Peanut</name>
    <dbReference type="NCBI Taxonomy" id="3818"/>
    <lineage>
        <taxon>Eukaryota</taxon>
        <taxon>Viridiplantae</taxon>
        <taxon>Streptophyta</taxon>
        <taxon>Embryophyta</taxon>
        <taxon>Tracheophyta</taxon>
        <taxon>Spermatophyta</taxon>
        <taxon>Magnoliopsida</taxon>
        <taxon>eudicotyledons</taxon>
        <taxon>Gunneridae</taxon>
        <taxon>Pentapetalae</taxon>
        <taxon>rosids</taxon>
        <taxon>fabids</taxon>
        <taxon>Fabales</taxon>
        <taxon>Fabaceae</taxon>
        <taxon>Papilionoideae</taxon>
        <taxon>50 kb inversion clade</taxon>
        <taxon>dalbergioids sensu lato</taxon>
        <taxon>Dalbergieae</taxon>
        <taxon>Pterocarpus clade</taxon>
        <taxon>Arachis</taxon>
    </lineage>
</organism>
<gene>
    <name evidence="2" type="ORF">Ahy_A02g005490</name>
</gene>
<sequence length="517" mass="58078">MDGEREGYSGNRSSGDGMGPVAQRIRARGYEPRCWASNPSSPTTGQKGKDPYLWGMADDDVLGLGNKAGSGTKRKSPGDSSEEEKEKEDKGFQVESPDNNNKRARTEEEEQNVEELGCNPDVANQMMNHSRFFLLLKMTPLEARDYSLMNEARNLIGQLQFLAMNLNEYPDFLTQFRELRGRIPCVTLFHGFEVIDSCAINDGGSILAPFADSFAPLYFAPRDIKEVMPTEQPCDLAYEFGDGLFDVKELPQGFPKPGGSILAPFADSFAPLYFALRDVKEVMPTEQPCDLAYEFGDGLFDVKEFPQGSFVIMKKIEDIPEERRHRLLLLLKPRLVSIAWQIAGSRYEDSKLVKKSASQLFANSNKDDVMLEYYNCRTTGGPMPLSWINSYRKAIFSCTDGKAYGRLIGGSILAPFADSFAPLYFALRDIKEVMPTEQPCDLAYEFGDGLFDVKEFPQGFPKPVKHPYPFNDQLVIYIRLIGPGVCIGQAWQEGTKIEQVPRKLCSEILMVKDYRSL</sequence>
<dbReference type="Proteomes" id="UP000289738">
    <property type="component" value="Chromosome A02"/>
</dbReference>
<keyword evidence="3" id="KW-1185">Reference proteome</keyword>
<feature type="region of interest" description="Disordered" evidence="1">
    <location>
        <begin position="1"/>
        <end position="114"/>
    </location>
</feature>
<dbReference type="AlphaFoldDB" id="A0A445E7C7"/>
<evidence type="ECO:0000313" key="3">
    <source>
        <dbReference type="Proteomes" id="UP000289738"/>
    </source>
</evidence>
<reference evidence="2 3" key="1">
    <citation type="submission" date="2019-01" db="EMBL/GenBank/DDBJ databases">
        <title>Sequencing of cultivated peanut Arachis hypogaea provides insights into genome evolution and oil improvement.</title>
        <authorList>
            <person name="Chen X."/>
        </authorList>
    </citation>
    <scope>NUCLEOTIDE SEQUENCE [LARGE SCALE GENOMIC DNA]</scope>
    <source>
        <strain evidence="3">cv. Fuhuasheng</strain>
        <tissue evidence="2">Leaves</tissue>
    </source>
</reference>
<dbReference type="PANTHER" id="PTHR37201">
    <property type="entry name" value="WD REPEAT PROTEIN"/>
    <property type="match status" value="1"/>
</dbReference>
<evidence type="ECO:0000313" key="2">
    <source>
        <dbReference type="EMBL" id="RYR71205.1"/>
    </source>
</evidence>
<dbReference type="STRING" id="3818.A0A445E7C7"/>
<feature type="compositionally biased region" description="Polar residues" evidence="1">
    <location>
        <begin position="37"/>
        <end position="46"/>
    </location>
</feature>
<proteinExistence type="predicted"/>
<protein>
    <submittedName>
        <fullName evidence="2">Uncharacterized protein</fullName>
    </submittedName>
</protein>
<dbReference type="EMBL" id="SDMP01000002">
    <property type="protein sequence ID" value="RYR71205.1"/>
    <property type="molecule type" value="Genomic_DNA"/>
</dbReference>